<dbReference type="AlphaFoldDB" id="A0A8J5ZL87"/>
<reference evidence="1 2" key="1">
    <citation type="journal article" date="2021" name="bioRxiv">
        <title>The Gossypium anomalum genome as a resource for cotton improvement and evolutionary analysis of hybrid incompatibility.</title>
        <authorList>
            <person name="Grover C.E."/>
            <person name="Yuan D."/>
            <person name="Arick M.A."/>
            <person name="Miller E.R."/>
            <person name="Hu G."/>
            <person name="Peterson D.G."/>
            <person name="Wendel J.F."/>
            <person name="Udall J.A."/>
        </authorList>
    </citation>
    <scope>NUCLEOTIDE SEQUENCE [LARGE SCALE GENOMIC DNA]</scope>
    <source>
        <strain evidence="1">JFW-Udall</strain>
        <tissue evidence="1">Leaf</tissue>
    </source>
</reference>
<sequence length="96" mass="11087">MIIRNPPKRITSAYISNSIRFNLKSNQFFLLIIDLKFSGIDNQNKWIYQRFWISNTFQKAALPQGVVAIENGLDRPVFGLENRCGINLTGLREVSR</sequence>
<evidence type="ECO:0000313" key="2">
    <source>
        <dbReference type="Proteomes" id="UP000701853"/>
    </source>
</evidence>
<accession>A0A8J5ZL87</accession>
<dbReference type="EMBL" id="JAHUZN010000001">
    <property type="protein sequence ID" value="KAG8503597.1"/>
    <property type="molecule type" value="Genomic_DNA"/>
</dbReference>
<gene>
    <name evidence="1" type="ORF">CXB51_001619</name>
</gene>
<evidence type="ECO:0000313" key="1">
    <source>
        <dbReference type="EMBL" id="KAG8503597.1"/>
    </source>
</evidence>
<dbReference type="Proteomes" id="UP000701853">
    <property type="component" value="Chromosome 1"/>
</dbReference>
<name>A0A8J5ZL87_9ROSI</name>
<proteinExistence type="predicted"/>
<organism evidence="1 2">
    <name type="scientific">Gossypium anomalum</name>
    <dbReference type="NCBI Taxonomy" id="47600"/>
    <lineage>
        <taxon>Eukaryota</taxon>
        <taxon>Viridiplantae</taxon>
        <taxon>Streptophyta</taxon>
        <taxon>Embryophyta</taxon>
        <taxon>Tracheophyta</taxon>
        <taxon>Spermatophyta</taxon>
        <taxon>Magnoliopsida</taxon>
        <taxon>eudicotyledons</taxon>
        <taxon>Gunneridae</taxon>
        <taxon>Pentapetalae</taxon>
        <taxon>rosids</taxon>
        <taxon>malvids</taxon>
        <taxon>Malvales</taxon>
        <taxon>Malvaceae</taxon>
        <taxon>Malvoideae</taxon>
        <taxon>Gossypium</taxon>
    </lineage>
</organism>
<comment type="caution">
    <text evidence="1">The sequence shown here is derived from an EMBL/GenBank/DDBJ whole genome shotgun (WGS) entry which is preliminary data.</text>
</comment>
<protein>
    <submittedName>
        <fullName evidence="1">Uncharacterized protein</fullName>
    </submittedName>
</protein>
<keyword evidence="2" id="KW-1185">Reference proteome</keyword>
<dbReference type="OrthoDB" id="6614653at2759"/>